<evidence type="ECO:0000313" key="3">
    <source>
        <dbReference type="Proteomes" id="UP000546970"/>
    </source>
</evidence>
<keyword evidence="1" id="KW-0472">Membrane</keyword>
<name>A0A7X9UCW8_9ACTN</name>
<feature type="transmembrane region" description="Helical" evidence="1">
    <location>
        <begin position="86"/>
        <end position="106"/>
    </location>
</feature>
<accession>A0A7X9UCW8</accession>
<keyword evidence="3" id="KW-1185">Reference proteome</keyword>
<reference evidence="2 3" key="1">
    <citation type="submission" date="2020-04" db="EMBL/GenBank/DDBJ databases">
        <title>Collinsella sp. KGMB02528 nov., an anaerobic actinobacterium isolated from human feces.</title>
        <authorList>
            <person name="Han K.-I."/>
            <person name="Eom M.K."/>
            <person name="Kim J.-S."/>
            <person name="Lee K.C."/>
            <person name="Suh M.K."/>
            <person name="Park S.-H."/>
            <person name="Lee J.H."/>
            <person name="Kang S.W."/>
            <person name="Park J.-E."/>
            <person name="Oh B.S."/>
            <person name="Yu S.Y."/>
            <person name="Choi S.-H."/>
            <person name="Lee D.H."/>
            <person name="Yoon H."/>
            <person name="Kim B.-Y."/>
            <person name="Lee J.H."/>
            <person name="Lee J.-S."/>
        </authorList>
    </citation>
    <scope>NUCLEOTIDE SEQUENCE [LARGE SCALE GENOMIC DNA]</scope>
    <source>
        <strain evidence="2 3">KGMB02528</strain>
    </source>
</reference>
<dbReference type="RefSeq" id="WP_169277758.1">
    <property type="nucleotide sequence ID" value="NZ_JABBCP010000006.1"/>
</dbReference>
<organism evidence="2 3">
    <name type="scientific">Collinsella acetigenes</name>
    <dbReference type="NCBI Taxonomy" id="2713419"/>
    <lineage>
        <taxon>Bacteria</taxon>
        <taxon>Bacillati</taxon>
        <taxon>Actinomycetota</taxon>
        <taxon>Coriobacteriia</taxon>
        <taxon>Coriobacteriales</taxon>
        <taxon>Coriobacteriaceae</taxon>
        <taxon>Collinsella</taxon>
    </lineage>
</organism>
<keyword evidence="1" id="KW-1133">Transmembrane helix</keyword>
<gene>
    <name evidence="2" type="ORF">HF320_07420</name>
</gene>
<dbReference type="Proteomes" id="UP000546970">
    <property type="component" value="Unassembled WGS sequence"/>
</dbReference>
<proteinExistence type="predicted"/>
<protein>
    <submittedName>
        <fullName evidence="2">Uncharacterized protein</fullName>
    </submittedName>
</protein>
<sequence length="319" mass="35214">MAKNAPLTEDEAQELFSELDDSGVIDPLLAHRRVRGGDAAKAGDEARREDVQVGLNLRRARRAKVDPLSEQDPSGSKAGEAISRTAILCIVGVLLFVVGMQIVYGVSRRLNTANLSECADYETVTNAMQSGVEWGNGFTQFPEQFTVDEADERTGVVEVSVVDTQSKNELELLSNSQIQASALSTNALLNEKINRVVYKVYALTDDKGNFAHDQLFGFVPATGTRRAMLTFVWTKEKSANTTYIDWNLKIIGMNDKLTDKIQTQVNSVSSLTDDTQVKQSQIDEETVERQMEHMLHGREIFRGGAAEKKPSDVLPQSSE</sequence>
<evidence type="ECO:0000313" key="2">
    <source>
        <dbReference type="EMBL" id="NMF56156.1"/>
    </source>
</evidence>
<evidence type="ECO:0000256" key="1">
    <source>
        <dbReference type="SAM" id="Phobius"/>
    </source>
</evidence>
<keyword evidence="1" id="KW-0812">Transmembrane</keyword>
<comment type="caution">
    <text evidence="2">The sequence shown here is derived from an EMBL/GenBank/DDBJ whole genome shotgun (WGS) entry which is preliminary data.</text>
</comment>
<dbReference type="AlphaFoldDB" id="A0A7X9UCW8"/>
<dbReference type="EMBL" id="JABBCP010000006">
    <property type="protein sequence ID" value="NMF56156.1"/>
    <property type="molecule type" value="Genomic_DNA"/>
</dbReference>